<feature type="region of interest" description="Disordered" evidence="1">
    <location>
        <begin position="1"/>
        <end position="23"/>
    </location>
</feature>
<protein>
    <submittedName>
        <fullName evidence="2">Uncharacterized protein</fullName>
    </submittedName>
</protein>
<dbReference type="Ensembl" id="ENSCMIT00000017505.1">
    <property type="protein sequence ID" value="ENSCMIP00000017168.1"/>
    <property type="gene ID" value="ENSCMIG00000008210.1"/>
</dbReference>
<name>A0A4W3HJC8_CALMI</name>
<dbReference type="STRING" id="7868.ENSCMIP00000017168"/>
<reference evidence="2" key="5">
    <citation type="submission" date="2025-09" db="UniProtKB">
        <authorList>
            <consortium name="Ensembl"/>
        </authorList>
    </citation>
    <scope>IDENTIFICATION</scope>
</reference>
<evidence type="ECO:0000313" key="3">
    <source>
        <dbReference type="Proteomes" id="UP000314986"/>
    </source>
</evidence>
<proteinExistence type="predicted"/>
<dbReference type="InParanoid" id="A0A4W3HJC8"/>
<keyword evidence="3" id="KW-1185">Reference proteome</keyword>
<accession>A0A4W3HJC8</accession>
<organism evidence="2 3">
    <name type="scientific">Callorhinchus milii</name>
    <name type="common">Ghost shark</name>
    <dbReference type="NCBI Taxonomy" id="7868"/>
    <lineage>
        <taxon>Eukaryota</taxon>
        <taxon>Metazoa</taxon>
        <taxon>Chordata</taxon>
        <taxon>Craniata</taxon>
        <taxon>Vertebrata</taxon>
        <taxon>Chondrichthyes</taxon>
        <taxon>Holocephali</taxon>
        <taxon>Chimaeriformes</taxon>
        <taxon>Callorhinchidae</taxon>
        <taxon>Callorhinchus</taxon>
    </lineage>
</organism>
<sequence length="99" mass="10870">VHDDQQGGCGDEDELQGPQPNVRDGEVMVITDVSAPGLLRVTVKVFLVISPHLLRCHHVHQHPEDEDYGQPDPSESCRISVHATEDALQCFPVHDVSSP</sequence>
<evidence type="ECO:0000313" key="2">
    <source>
        <dbReference type="Ensembl" id="ENSCMIP00000017168.1"/>
    </source>
</evidence>
<reference evidence="3" key="2">
    <citation type="journal article" date="2007" name="PLoS Biol.">
        <title>Survey sequencing and comparative analysis of the elephant shark (Callorhinchus milii) genome.</title>
        <authorList>
            <person name="Venkatesh B."/>
            <person name="Kirkness E.F."/>
            <person name="Loh Y.H."/>
            <person name="Halpern A.L."/>
            <person name="Lee A.P."/>
            <person name="Johnson J."/>
            <person name="Dandona N."/>
            <person name="Viswanathan L.D."/>
            <person name="Tay A."/>
            <person name="Venter J.C."/>
            <person name="Strausberg R.L."/>
            <person name="Brenner S."/>
        </authorList>
    </citation>
    <scope>NUCLEOTIDE SEQUENCE [LARGE SCALE GENOMIC DNA]</scope>
</reference>
<reference evidence="3" key="1">
    <citation type="journal article" date="2006" name="Science">
        <title>Ancient noncoding elements conserved in the human genome.</title>
        <authorList>
            <person name="Venkatesh B."/>
            <person name="Kirkness E.F."/>
            <person name="Loh Y.H."/>
            <person name="Halpern A.L."/>
            <person name="Lee A.P."/>
            <person name="Johnson J."/>
            <person name="Dandona N."/>
            <person name="Viswanathan L.D."/>
            <person name="Tay A."/>
            <person name="Venter J.C."/>
            <person name="Strausberg R.L."/>
            <person name="Brenner S."/>
        </authorList>
    </citation>
    <scope>NUCLEOTIDE SEQUENCE [LARGE SCALE GENOMIC DNA]</scope>
</reference>
<dbReference type="OMA" id="ECPVHDE"/>
<reference evidence="3" key="3">
    <citation type="journal article" date="2014" name="Nature">
        <title>Elephant shark genome provides unique insights into gnathostome evolution.</title>
        <authorList>
            <consortium name="International Elephant Shark Genome Sequencing Consortium"/>
            <person name="Venkatesh B."/>
            <person name="Lee A.P."/>
            <person name="Ravi V."/>
            <person name="Maurya A.K."/>
            <person name="Lian M.M."/>
            <person name="Swann J.B."/>
            <person name="Ohta Y."/>
            <person name="Flajnik M.F."/>
            <person name="Sutoh Y."/>
            <person name="Kasahara M."/>
            <person name="Hoon S."/>
            <person name="Gangu V."/>
            <person name="Roy S.W."/>
            <person name="Irimia M."/>
            <person name="Korzh V."/>
            <person name="Kondrychyn I."/>
            <person name="Lim Z.W."/>
            <person name="Tay B.H."/>
            <person name="Tohari S."/>
            <person name="Kong K.W."/>
            <person name="Ho S."/>
            <person name="Lorente-Galdos B."/>
            <person name="Quilez J."/>
            <person name="Marques-Bonet T."/>
            <person name="Raney B.J."/>
            <person name="Ingham P.W."/>
            <person name="Tay A."/>
            <person name="Hillier L.W."/>
            <person name="Minx P."/>
            <person name="Boehm T."/>
            <person name="Wilson R.K."/>
            <person name="Brenner S."/>
            <person name="Warren W.C."/>
        </authorList>
    </citation>
    <scope>NUCLEOTIDE SEQUENCE [LARGE SCALE GENOMIC DNA]</scope>
</reference>
<dbReference type="GeneTree" id="ENSGT01140000284361"/>
<reference evidence="2" key="4">
    <citation type="submission" date="2025-08" db="UniProtKB">
        <authorList>
            <consortium name="Ensembl"/>
        </authorList>
    </citation>
    <scope>IDENTIFICATION</scope>
</reference>
<dbReference type="AlphaFoldDB" id="A0A4W3HJC8"/>
<evidence type="ECO:0000256" key="1">
    <source>
        <dbReference type="SAM" id="MobiDB-lite"/>
    </source>
</evidence>
<dbReference type="Proteomes" id="UP000314986">
    <property type="component" value="Unassembled WGS sequence"/>
</dbReference>